<gene>
    <name evidence="2" type="ORF">JF625_05195</name>
</gene>
<dbReference type="AlphaFoldDB" id="A0A952KJB7"/>
<sequence>MAIQQLRPQHRDDLSNRSAIPLDCMFPFCSNANMVDAIPAGTPSAASPSTDEREAEMLSGLTKLALEMARTFQAQGLAALTAGDPDRAGKAEARFSSLFLAIRRAAALRLRRQGDEALAAASPAEDEAAMLSELMELALELARAFQARALAALAADDLDRAGEAEARFSSLFLGIRRAIALQARLRQQREQAQREAEFRRKTRQDEKDGRRHAVARGVADAIAAVPDAEAQERLTADLWDQLTEDERIDVDLADTALPIEALIVSLCRALGLPPRGTPPAGGPAPAAETAADGAGPKGRASDPASTQSALRRGRCIHAARGSRTNRPSEESSGSWRWRRPPRGPPTGREPR</sequence>
<accession>A0A952KJB7</accession>
<feature type="compositionally biased region" description="Low complexity" evidence="1">
    <location>
        <begin position="283"/>
        <end position="294"/>
    </location>
</feature>
<proteinExistence type="predicted"/>
<feature type="region of interest" description="Disordered" evidence="1">
    <location>
        <begin position="192"/>
        <end position="213"/>
    </location>
</feature>
<feature type="region of interest" description="Disordered" evidence="1">
    <location>
        <begin position="276"/>
        <end position="351"/>
    </location>
</feature>
<evidence type="ECO:0000313" key="3">
    <source>
        <dbReference type="Proteomes" id="UP000700706"/>
    </source>
</evidence>
<dbReference type="EMBL" id="JAEKLZ010000115">
    <property type="protein sequence ID" value="MBW8724539.1"/>
    <property type="molecule type" value="Genomic_DNA"/>
</dbReference>
<evidence type="ECO:0000313" key="2">
    <source>
        <dbReference type="EMBL" id="MBW8724539.1"/>
    </source>
</evidence>
<protein>
    <submittedName>
        <fullName evidence="2">Uncharacterized protein</fullName>
    </submittedName>
</protein>
<reference evidence="2" key="1">
    <citation type="submission" date="2020-06" db="EMBL/GenBank/DDBJ databases">
        <title>Stable isotope informed genome-resolved metagenomics uncovers potential trophic interactions in rhizosphere soil.</title>
        <authorList>
            <person name="Starr E.P."/>
            <person name="Shi S."/>
            <person name="Blazewicz S.J."/>
            <person name="Koch B.J."/>
            <person name="Probst A.J."/>
            <person name="Hungate B.A."/>
            <person name="Pett-Ridge J."/>
            <person name="Firestone M.K."/>
            <person name="Banfield J.F."/>
        </authorList>
    </citation>
    <scope>NUCLEOTIDE SEQUENCE</scope>
    <source>
        <strain evidence="2">YM_69_17</strain>
    </source>
</reference>
<comment type="caution">
    <text evidence="2">The sequence shown here is derived from an EMBL/GenBank/DDBJ whole genome shotgun (WGS) entry which is preliminary data.</text>
</comment>
<dbReference type="Proteomes" id="UP000700706">
    <property type="component" value="Unassembled WGS sequence"/>
</dbReference>
<organism evidence="2 3">
    <name type="scientific">Inquilinus limosus</name>
    <dbReference type="NCBI Taxonomy" id="171674"/>
    <lineage>
        <taxon>Bacteria</taxon>
        <taxon>Pseudomonadati</taxon>
        <taxon>Pseudomonadota</taxon>
        <taxon>Alphaproteobacteria</taxon>
        <taxon>Rhodospirillales</taxon>
        <taxon>Rhodospirillaceae</taxon>
        <taxon>Inquilinus</taxon>
    </lineage>
</organism>
<feature type="compositionally biased region" description="Basic and acidic residues" evidence="1">
    <location>
        <begin position="192"/>
        <end position="211"/>
    </location>
</feature>
<name>A0A952KJB7_9PROT</name>
<evidence type="ECO:0000256" key="1">
    <source>
        <dbReference type="SAM" id="MobiDB-lite"/>
    </source>
</evidence>